<sequence>MSSRDGGYEARLKAMGKELYQVQGVDRLKLWLEYTQLHDKDPGQQDWMTSCVPFLKLHSWSLDNPKHPRVVFNVRNKLSHSEMRSCLLSCLCSSPPGYTIQHNDCNRLGNAHGGQIASLFDFVTSLPLALINKPGFWFYLGVSRTLHVTYLKPIPLGEKILVEAEILSVGRTLCSIRGAMRRESDGTLLTVCEHGKYNTDPEASSKI</sequence>
<comment type="caution">
    <text evidence="4">The sequence shown here is derived from an EMBL/GenBank/DDBJ whole genome shotgun (WGS) entry which is preliminary data.</text>
</comment>
<feature type="domain" description="Thioesterase" evidence="3">
    <location>
        <begin position="109"/>
        <end position="187"/>
    </location>
</feature>
<proteinExistence type="inferred from homology"/>
<dbReference type="InterPro" id="IPR039298">
    <property type="entry name" value="ACOT13"/>
</dbReference>
<dbReference type="EMBL" id="JBAWTH010000105">
    <property type="protein sequence ID" value="KAL2277033.1"/>
    <property type="molecule type" value="Genomic_DNA"/>
</dbReference>
<evidence type="ECO:0000259" key="3">
    <source>
        <dbReference type="Pfam" id="PF03061"/>
    </source>
</evidence>
<dbReference type="InterPro" id="IPR029069">
    <property type="entry name" value="HotDog_dom_sf"/>
</dbReference>
<dbReference type="Gene3D" id="3.10.129.10">
    <property type="entry name" value="Hotdog Thioesterase"/>
    <property type="match status" value="1"/>
</dbReference>
<dbReference type="CDD" id="cd03440">
    <property type="entry name" value="hot_dog"/>
    <property type="match status" value="1"/>
</dbReference>
<evidence type="ECO:0000256" key="2">
    <source>
        <dbReference type="ARBA" id="ARBA00022801"/>
    </source>
</evidence>
<dbReference type="Pfam" id="PF03061">
    <property type="entry name" value="4HBT"/>
    <property type="match status" value="1"/>
</dbReference>
<dbReference type="PANTHER" id="PTHR21660:SF1">
    <property type="entry name" value="ACYL-COENZYME A THIOESTERASE 13"/>
    <property type="match status" value="1"/>
</dbReference>
<protein>
    <recommendedName>
        <fullName evidence="3">Thioesterase domain-containing protein</fullName>
    </recommendedName>
</protein>
<name>A0ABR4E3M6_9PEZI</name>
<dbReference type="Proteomes" id="UP001600888">
    <property type="component" value="Unassembled WGS sequence"/>
</dbReference>
<reference evidence="4 5" key="1">
    <citation type="submission" date="2024-03" db="EMBL/GenBank/DDBJ databases">
        <title>A high-quality draft genome sequence of Diaporthe vaccinii, a causative agent of upright dieback and viscid rot disease in cranberry plants.</title>
        <authorList>
            <person name="Sarrasin M."/>
            <person name="Lang B.F."/>
            <person name="Burger G."/>
        </authorList>
    </citation>
    <scope>NUCLEOTIDE SEQUENCE [LARGE SCALE GENOMIC DNA]</scope>
    <source>
        <strain evidence="4 5">IS7</strain>
    </source>
</reference>
<dbReference type="SUPFAM" id="SSF54637">
    <property type="entry name" value="Thioesterase/thiol ester dehydrase-isomerase"/>
    <property type="match status" value="1"/>
</dbReference>
<gene>
    <name evidence="4" type="ORF">FJTKL_00327</name>
</gene>
<comment type="similarity">
    <text evidence="1">Belongs to the thioesterase PaaI family.</text>
</comment>
<dbReference type="PANTHER" id="PTHR21660">
    <property type="entry name" value="THIOESTERASE SUPERFAMILY MEMBER-RELATED"/>
    <property type="match status" value="1"/>
</dbReference>
<keyword evidence="2" id="KW-0378">Hydrolase</keyword>
<dbReference type="InterPro" id="IPR006683">
    <property type="entry name" value="Thioestr_dom"/>
</dbReference>
<evidence type="ECO:0000313" key="5">
    <source>
        <dbReference type="Proteomes" id="UP001600888"/>
    </source>
</evidence>
<keyword evidence="5" id="KW-1185">Reference proteome</keyword>
<evidence type="ECO:0000256" key="1">
    <source>
        <dbReference type="ARBA" id="ARBA00008324"/>
    </source>
</evidence>
<organism evidence="4 5">
    <name type="scientific">Diaporthe vaccinii</name>
    <dbReference type="NCBI Taxonomy" id="105482"/>
    <lineage>
        <taxon>Eukaryota</taxon>
        <taxon>Fungi</taxon>
        <taxon>Dikarya</taxon>
        <taxon>Ascomycota</taxon>
        <taxon>Pezizomycotina</taxon>
        <taxon>Sordariomycetes</taxon>
        <taxon>Sordariomycetidae</taxon>
        <taxon>Diaporthales</taxon>
        <taxon>Diaporthaceae</taxon>
        <taxon>Diaporthe</taxon>
        <taxon>Diaporthe eres species complex</taxon>
    </lineage>
</organism>
<accession>A0ABR4E3M6</accession>
<evidence type="ECO:0000313" key="4">
    <source>
        <dbReference type="EMBL" id="KAL2277033.1"/>
    </source>
</evidence>